<dbReference type="Proteomes" id="UP000252519">
    <property type="component" value="Unassembled WGS sequence"/>
</dbReference>
<keyword evidence="3" id="KW-1185">Reference proteome</keyword>
<organism evidence="2 3">
    <name type="scientific">Ancylostoma caninum</name>
    <name type="common">Dog hookworm</name>
    <dbReference type="NCBI Taxonomy" id="29170"/>
    <lineage>
        <taxon>Eukaryota</taxon>
        <taxon>Metazoa</taxon>
        <taxon>Ecdysozoa</taxon>
        <taxon>Nematoda</taxon>
        <taxon>Chromadorea</taxon>
        <taxon>Rhabditida</taxon>
        <taxon>Rhabditina</taxon>
        <taxon>Rhabditomorpha</taxon>
        <taxon>Strongyloidea</taxon>
        <taxon>Ancylostomatidae</taxon>
        <taxon>Ancylostomatinae</taxon>
        <taxon>Ancylostoma</taxon>
    </lineage>
</organism>
<evidence type="ECO:0000259" key="1">
    <source>
        <dbReference type="Pfam" id="PF02174"/>
    </source>
</evidence>
<dbReference type="SUPFAM" id="SSF50729">
    <property type="entry name" value="PH domain-like"/>
    <property type="match status" value="1"/>
</dbReference>
<sequence length="206" mass="22826">MRVDEKTKDVLKEWPLEQVRRWNTSPRTFTLDFGDYQDGYYSVQTSDGEKIGQLIAGYIDIIVKKKAMRDHLGIEGDEGSTMLEDVVAPAKATLVAHGQIGAGQHAQDGHVALRGVLRTPQQQPQPYGYGINGAQYGAVSGEIQSQSLARVRHLIHGTTWRESLWICLFSDRFIIGKGNSLSTDLSKQLPKKFSCPCPANCLGMFC</sequence>
<dbReference type="InterPro" id="IPR002404">
    <property type="entry name" value="IRS_PTB"/>
</dbReference>
<protein>
    <recommendedName>
        <fullName evidence="1">IRS-type PTB domain-containing protein</fullName>
    </recommendedName>
</protein>
<dbReference type="CDD" id="cd10569">
    <property type="entry name" value="FERM_C_Talin"/>
    <property type="match status" value="1"/>
</dbReference>
<name>A0A368GEG2_ANCCA</name>
<dbReference type="GO" id="GO:0005886">
    <property type="term" value="C:plasma membrane"/>
    <property type="evidence" value="ECO:0007669"/>
    <property type="project" value="TreeGrafter"/>
</dbReference>
<accession>A0A368GEG2</accession>
<proteinExistence type="predicted"/>
<dbReference type="GO" id="GO:0005925">
    <property type="term" value="C:focal adhesion"/>
    <property type="evidence" value="ECO:0007669"/>
    <property type="project" value="TreeGrafter"/>
</dbReference>
<dbReference type="GO" id="GO:0005737">
    <property type="term" value="C:cytoplasm"/>
    <property type="evidence" value="ECO:0007669"/>
    <property type="project" value="TreeGrafter"/>
</dbReference>
<comment type="caution">
    <text evidence="2">The sequence shown here is derived from an EMBL/GenBank/DDBJ whole genome shotgun (WGS) entry which is preliminary data.</text>
</comment>
<dbReference type="InterPro" id="IPR011993">
    <property type="entry name" value="PH-like_dom_sf"/>
</dbReference>
<dbReference type="GO" id="GO:0030036">
    <property type="term" value="P:actin cytoskeleton organization"/>
    <property type="evidence" value="ECO:0007669"/>
    <property type="project" value="TreeGrafter"/>
</dbReference>
<dbReference type="EMBL" id="JOJR01000180">
    <property type="protein sequence ID" value="RCN42784.1"/>
    <property type="molecule type" value="Genomic_DNA"/>
</dbReference>
<evidence type="ECO:0000313" key="2">
    <source>
        <dbReference type="EMBL" id="RCN42784.1"/>
    </source>
</evidence>
<dbReference type="FunFam" id="2.30.29.30:FF:000028">
    <property type="entry name" value="Talin 2"/>
    <property type="match status" value="1"/>
</dbReference>
<dbReference type="Pfam" id="PF02174">
    <property type="entry name" value="IRS"/>
    <property type="match status" value="1"/>
</dbReference>
<dbReference type="PANTHER" id="PTHR19981:SF1">
    <property type="entry name" value="RHEA, ISOFORM B"/>
    <property type="match status" value="1"/>
</dbReference>
<gene>
    <name evidence="2" type="ORF">ANCCAN_11267</name>
</gene>
<dbReference type="PANTHER" id="PTHR19981">
    <property type="entry name" value="TALIN"/>
    <property type="match status" value="1"/>
</dbReference>
<dbReference type="STRING" id="29170.A0A368GEG2"/>
<feature type="domain" description="IRS-type PTB" evidence="1">
    <location>
        <begin position="1"/>
        <end position="62"/>
    </location>
</feature>
<dbReference type="OrthoDB" id="10262320at2759"/>
<evidence type="ECO:0000313" key="3">
    <source>
        <dbReference type="Proteomes" id="UP000252519"/>
    </source>
</evidence>
<dbReference type="AlphaFoldDB" id="A0A368GEG2"/>
<dbReference type="GO" id="GO:0005178">
    <property type="term" value="F:integrin binding"/>
    <property type="evidence" value="ECO:0007669"/>
    <property type="project" value="TreeGrafter"/>
</dbReference>
<dbReference type="Gene3D" id="2.30.29.30">
    <property type="entry name" value="Pleckstrin-homology domain (PH domain)/Phosphotyrosine-binding domain (PTB)"/>
    <property type="match status" value="1"/>
</dbReference>
<reference evidence="2 3" key="1">
    <citation type="submission" date="2014-10" db="EMBL/GenBank/DDBJ databases">
        <title>Draft genome of the hookworm Ancylostoma caninum.</title>
        <authorList>
            <person name="Mitreva M."/>
        </authorList>
    </citation>
    <scope>NUCLEOTIDE SEQUENCE [LARGE SCALE GENOMIC DNA]</scope>
    <source>
        <strain evidence="2 3">Baltimore</strain>
    </source>
</reference>
<dbReference type="GO" id="GO:0098609">
    <property type="term" value="P:cell-cell adhesion"/>
    <property type="evidence" value="ECO:0007669"/>
    <property type="project" value="TreeGrafter"/>
</dbReference>